<dbReference type="PROSITE" id="PS51194">
    <property type="entry name" value="HELICASE_CTER"/>
    <property type="match status" value="1"/>
</dbReference>
<dbReference type="InterPro" id="IPR014001">
    <property type="entry name" value="Helicase_ATP-bd"/>
</dbReference>
<evidence type="ECO:0000256" key="5">
    <source>
        <dbReference type="SAM" id="Coils"/>
    </source>
</evidence>
<dbReference type="Pfam" id="PF00271">
    <property type="entry name" value="Helicase_C"/>
    <property type="match status" value="1"/>
</dbReference>
<organism evidence="8 9">
    <name type="scientific">Eubacterium limosum</name>
    <dbReference type="NCBI Taxonomy" id="1736"/>
    <lineage>
        <taxon>Bacteria</taxon>
        <taxon>Bacillati</taxon>
        <taxon>Bacillota</taxon>
        <taxon>Clostridia</taxon>
        <taxon>Eubacteriales</taxon>
        <taxon>Eubacteriaceae</taxon>
        <taxon>Eubacterium</taxon>
    </lineage>
</organism>
<dbReference type="SUPFAM" id="SSF52540">
    <property type="entry name" value="P-loop containing nucleoside triphosphate hydrolases"/>
    <property type="match status" value="2"/>
</dbReference>
<evidence type="ECO:0000256" key="4">
    <source>
        <dbReference type="ARBA" id="ARBA00022840"/>
    </source>
</evidence>
<dbReference type="Proteomes" id="UP001215087">
    <property type="component" value="Unassembled WGS sequence"/>
</dbReference>
<dbReference type="InterPro" id="IPR049730">
    <property type="entry name" value="SNF2/RAD54-like_C"/>
</dbReference>
<dbReference type="CDD" id="cd18793">
    <property type="entry name" value="SF2_C_SNF"/>
    <property type="match status" value="1"/>
</dbReference>
<dbReference type="PANTHER" id="PTHR10799">
    <property type="entry name" value="SNF2/RAD54 HELICASE FAMILY"/>
    <property type="match status" value="1"/>
</dbReference>
<evidence type="ECO:0000259" key="6">
    <source>
        <dbReference type="PROSITE" id="PS51192"/>
    </source>
</evidence>
<feature type="domain" description="Helicase ATP-binding" evidence="6">
    <location>
        <begin position="50"/>
        <end position="217"/>
    </location>
</feature>
<keyword evidence="1" id="KW-0547">Nucleotide-binding</keyword>
<evidence type="ECO:0000256" key="2">
    <source>
        <dbReference type="ARBA" id="ARBA00022801"/>
    </source>
</evidence>
<evidence type="ECO:0000259" key="7">
    <source>
        <dbReference type="PROSITE" id="PS51194"/>
    </source>
</evidence>
<gene>
    <name evidence="8" type="ORF">PTZ04_18045</name>
</gene>
<dbReference type="CDD" id="cd18011">
    <property type="entry name" value="DEXDc_RapA"/>
    <property type="match status" value="1"/>
</dbReference>
<keyword evidence="2" id="KW-0378">Hydrolase</keyword>
<reference evidence="8 9" key="1">
    <citation type="submission" date="2023-02" db="EMBL/GenBank/DDBJ databases">
        <title>Comparative genome analysis of Eubacterium limosum species.</title>
        <authorList>
            <person name="Bak J.E."/>
        </authorList>
    </citation>
    <scope>NUCLEOTIDE SEQUENCE [LARGE SCALE GENOMIC DNA]</scope>
    <source>
        <strain evidence="8 9">KGMB01548</strain>
    </source>
</reference>
<dbReference type="RefSeq" id="WP_274702975.1">
    <property type="nucleotide sequence ID" value="NZ_JAQSVD010000012.1"/>
</dbReference>
<dbReference type="InterPro" id="IPR001650">
    <property type="entry name" value="Helicase_C-like"/>
</dbReference>
<feature type="domain" description="Helicase C-terminal" evidence="7">
    <location>
        <begin position="404"/>
        <end position="583"/>
    </location>
</feature>
<dbReference type="InterPro" id="IPR038718">
    <property type="entry name" value="SNF2-like_sf"/>
</dbReference>
<dbReference type="SMART" id="SM00490">
    <property type="entry name" value="HELICc"/>
    <property type="match status" value="1"/>
</dbReference>
<dbReference type="InterPro" id="IPR027417">
    <property type="entry name" value="P-loop_NTPase"/>
</dbReference>
<name>A0ABT5UWD9_EUBLI</name>
<evidence type="ECO:0000256" key="3">
    <source>
        <dbReference type="ARBA" id="ARBA00022806"/>
    </source>
</evidence>
<dbReference type="Pfam" id="PF00176">
    <property type="entry name" value="SNF2-rel_dom"/>
    <property type="match status" value="1"/>
</dbReference>
<feature type="coiled-coil region" evidence="5">
    <location>
        <begin position="852"/>
        <end position="925"/>
    </location>
</feature>
<feature type="coiled-coil region" evidence="5">
    <location>
        <begin position="606"/>
        <end position="633"/>
    </location>
</feature>
<sequence length="944" mass="107959">MTNYTPQQARYFAEQVSLMRPQSSFESIASAMSGVKVDLNPHQVNAAMFAVKSPLSNGAILADEVGLGKTIEAGLVLAQYWAERRRKILLIVPASLRMQWRQELEDKFYIDSILMESKEFNQQRKSGVRNPFEVPNKVVICSYDFAARKSSEIKAISWDLVIMDEAHRLRNVYKTSNVTGNKLKGALRGRKKLLLTATPLQNNLMELYGLVSIIDDHVFGDAKTFREMYVSVRNTEIRNKNLQARLHAFCQRTLRSQVTEYVRYTNRIALLQEYTPSADEEKLYNFISEYLQTDKLYALPEGQRTLITMVLRKLLASSSFAISGTLNSLIDRLNNLLSGIESELDLDDYDAIDDLDDSFDDDILTADLVRDRDGIKKELAQLEEYATLAQSITQNSKGENLLTALQKGFEETEKLGGQRKAVIFTESRRTQDYLYNLLSNNGYAGQIVFLNGSNNDANSKRILNEWKKRHENDGRVSGSRTADLKASVVEEFRDRANILIGTEAAAEGINLQFCSLIVNYDLPWNPQRIEQRIGRCHRYGQKNDVVVINFLNRKNAADVRVYQLLDQKFRLFSGVFGSSDDVLGSIESGVDFEKRIAGIYQNCKTSDEITQEFDELQEEMSEAINEKMTQARQTILENFDEDVAARLKDCKASTVASMDTYTRWLYYFFLIHGAKQVEPLDQHRFRVEKDGKVKIYNLDWKSAEEAGDVFLRKDDQLYSDWLAEAKGTPLSTPMIEFNYSGESTRNIGFFNAHPQLEGMLSIDKLSYEGLGEEEHLVFTVICNDGTELDDDLVNRMLELPGTIVGDCPAETSEFADKRTTLLNLQQQQVEESNKQYYLEECDKLDAYSEDLKEGLKHDLKDLKKAITEKSKEFRSSTNLPLADMLAMKDDIDKMKKKRKAMERDINKREDEIDEMNEQLQAEIRDKLKGNSVLTHVMTLGFRLR</sequence>
<keyword evidence="5" id="KW-0175">Coiled coil</keyword>
<dbReference type="Gene3D" id="3.40.50.300">
    <property type="entry name" value="P-loop containing nucleotide triphosphate hydrolases"/>
    <property type="match status" value="1"/>
</dbReference>
<evidence type="ECO:0000256" key="1">
    <source>
        <dbReference type="ARBA" id="ARBA00022741"/>
    </source>
</evidence>
<evidence type="ECO:0000313" key="9">
    <source>
        <dbReference type="Proteomes" id="UP001215087"/>
    </source>
</evidence>
<keyword evidence="3" id="KW-0347">Helicase</keyword>
<dbReference type="InterPro" id="IPR057342">
    <property type="entry name" value="DEXDc_RapA"/>
</dbReference>
<keyword evidence="4" id="KW-0067">ATP-binding</keyword>
<dbReference type="SUPFAM" id="SSF58100">
    <property type="entry name" value="Bacterial hemolysins"/>
    <property type="match status" value="1"/>
</dbReference>
<keyword evidence="9" id="KW-1185">Reference proteome</keyword>
<dbReference type="EMBL" id="JAQSVD010000012">
    <property type="protein sequence ID" value="MDE1472161.1"/>
    <property type="molecule type" value="Genomic_DNA"/>
</dbReference>
<dbReference type="InterPro" id="IPR000330">
    <property type="entry name" value="SNF2_N"/>
</dbReference>
<dbReference type="PROSITE" id="PS51192">
    <property type="entry name" value="HELICASE_ATP_BIND_1"/>
    <property type="match status" value="1"/>
</dbReference>
<dbReference type="Gene3D" id="3.40.50.10810">
    <property type="entry name" value="Tandem AAA-ATPase domain"/>
    <property type="match status" value="1"/>
</dbReference>
<protein>
    <submittedName>
        <fullName evidence="8">SNF2-related protein</fullName>
    </submittedName>
</protein>
<proteinExistence type="predicted"/>
<accession>A0ABT5UWD9</accession>
<comment type="caution">
    <text evidence="8">The sequence shown here is derived from an EMBL/GenBank/DDBJ whole genome shotgun (WGS) entry which is preliminary data.</text>
</comment>
<evidence type="ECO:0000313" key="8">
    <source>
        <dbReference type="EMBL" id="MDE1472161.1"/>
    </source>
</evidence>
<dbReference type="SMART" id="SM00487">
    <property type="entry name" value="DEXDc"/>
    <property type="match status" value="1"/>
</dbReference>